<dbReference type="GO" id="GO:0016020">
    <property type="term" value="C:membrane"/>
    <property type="evidence" value="ECO:0007669"/>
    <property type="project" value="TreeGrafter"/>
</dbReference>
<organism evidence="3">
    <name type="scientific">marine metagenome</name>
    <dbReference type="NCBI Taxonomy" id="408172"/>
    <lineage>
        <taxon>unclassified sequences</taxon>
        <taxon>metagenomes</taxon>
        <taxon>ecological metagenomes</taxon>
    </lineage>
</organism>
<evidence type="ECO:0000259" key="2">
    <source>
        <dbReference type="Pfam" id="PF12697"/>
    </source>
</evidence>
<protein>
    <recommendedName>
        <fullName evidence="2">AB hydrolase-1 domain-containing protein</fullName>
    </recommendedName>
</protein>
<name>A0A382S698_9ZZZZ</name>
<feature type="non-terminal residue" evidence="3">
    <location>
        <position position="1"/>
    </location>
</feature>
<dbReference type="InterPro" id="IPR050266">
    <property type="entry name" value="AB_hydrolase_sf"/>
</dbReference>
<evidence type="ECO:0000313" key="3">
    <source>
        <dbReference type="EMBL" id="SVD04678.1"/>
    </source>
</evidence>
<dbReference type="PANTHER" id="PTHR43798">
    <property type="entry name" value="MONOACYLGLYCEROL LIPASE"/>
    <property type="match status" value="1"/>
</dbReference>
<evidence type="ECO:0000256" key="1">
    <source>
        <dbReference type="ARBA" id="ARBA00022801"/>
    </source>
</evidence>
<dbReference type="EMBL" id="UINC01126293">
    <property type="protein sequence ID" value="SVD04678.1"/>
    <property type="molecule type" value="Genomic_DNA"/>
</dbReference>
<dbReference type="GO" id="GO:0016787">
    <property type="term" value="F:hydrolase activity"/>
    <property type="evidence" value="ECO:0007669"/>
    <property type="project" value="UniProtKB-KW"/>
</dbReference>
<reference evidence="3" key="1">
    <citation type="submission" date="2018-05" db="EMBL/GenBank/DDBJ databases">
        <authorList>
            <person name="Lanie J.A."/>
            <person name="Ng W.-L."/>
            <person name="Kazmierczak K.M."/>
            <person name="Andrzejewski T.M."/>
            <person name="Davidsen T.M."/>
            <person name="Wayne K.J."/>
            <person name="Tettelin H."/>
            <person name="Glass J.I."/>
            <person name="Rusch D."/>
            <person name="Podicherti R."/>
            <person name="Tsui H.-C.T."/>
            <person name="Winkler M.E."/>
        </authorList>
    </citation>
    <scope>NUCLEOTIDE SEQUENCE</scope>
</reference>
<dbReference type="Gene3D" id="3.40.50.1820">
    <property type="entry name" value="alpha/beta hydrolase"/>
    <property type="match status" value="1"/>
</dbReference>
<dbReference type="InterPro" id="IPR000073">
    <property type="entry name" value="AB_hydrolase_1"/>
</dbReference>
<accession>A0A382S698</accession>
<dbReference type="Pfam" id="PF12697">
    <property type="entry name" value="Abhydrolase_6"/>
    <property type="match status" value="1"/>
</dbReference>
<dbReference type="InterPro" id="IPR029058">
    <property type="entry name" value="AB_hydrolase_fold"/>
</dbReference>
<dbReference type="PANTHER" id="PTHR43798:SF31">
    <property type="entry name" value="AB HYDROLASE SUPERFAMILY PROTEIN YCLE"/>
    <property type="match status" value="1"/>
</dbReference>
<gene>
    <name evidence="3" type="ORF">METZ01_LOCUS357532</name>
</gene>
<dbReference type="SUPFAM" id="SSF53474">
    <property type="entry name" value="alpha/beta-Hydrolases"/>
    <property type="match status" value="1"/>
</dbReference>
<keyword evidence="1" id="KW-0378">Hydrolase</keyword>
<sequence length="310" mass="34281">QPILASDKSQYGSGNVAYANSGGVKLHCEETGSGHPILFIHEFAGDHRSWEPQIRYFSRRYRCIRYDARGYLPSDVPDDPVLYSQDFAVADAIAVLDHYAIDKAHIVGLSMGGFATLHIGMRHASRASALVVAGCGYGAPKGKQESFQREVDILADHFERDGTEKAAAVYANGPYRVQHQNKDPRGWAEFCHQFVEHSPRGSANTLRGVQGRRPSLYDLEAELAAVTVPTLLINGDEDEPCLDAKLWLKRTMPASGLVILPRTGHASNLEEPDAFNHAAQEFFSTAEQGRWAVRDPRSIVETQIVHQEES</sequence>
<proteinExistence type="predicted"/>
<feature type="domain" description="AB hydrolase-1" evidence="2">
    <location>
        <begin position="37"/>
        <end position="277"/>
    </location>
</feature>
<dbReference type="AlphaFoldDB" id="A0A382S698"/>